<evidence type="ECO:0000256" key="2">
    <source>
        <dbReference type="ARBA" id="ARBA00010265"/>
    </source>
</evidence>
<dbReference type="Proteomes" id="UP000199615">
    <property type="component" value="Unassembled WGS sequence"/>
</dbReference>
<dbReference type="CDD" id="cd16429">
    <property type="entry name" value="VirB10"/>
    <property type="match status" value="1"/>
</dbReference>
<keyword evidence="5 6" id="KW-0472">Membrane</keyword>
<dbReference type="EMBL" id="FODT01000002">
    <property type="protein sequence ID" value="SEO40980.1"/>
    <property type="molecule type" value="Genomic_DNA"/>
</dbReference>
<dbReference type="RefSeq" id="WP_092682394.1">
    <property type="nucleotide sequence ID" value="NZ_FODT01000002.1"/>
</dbReference>
<dbReference type="InterPro" id="IPR005498">
    <property type="entry name" value="T4SS_VirB10/TraB/TrbI"/>
</dbReference>
<dbReference type="InterPro" id="IPR042217">
    <property type="entry name" value="T4SS_VirB10/TrbI"/>
</dbReference>
<feature type="transmembrane region" description="Helical" evidence="6">
    <location>
        <begin position="34"/>
        <end position="54"/>
    </location>
</feature>
<accession>A0A1H8PGD1</accession>
<evidence type="ECO:0000256" key="3">
    <source>
        <dbReference type="ARBA" id="ARBA00022692"/>
    </source>
</evidence>
<evidence type="ECO:0000256" key="6">
    <source>
        <dbReference type="SAM" id="Phobius"/>
    </source>
</evidence>
<keyword evidence="8" id="KW-1185">Reference proteome</keyword>
<dbReference type="GO" id="GO:0016020">
    <property type="term" value="C:membrane"/>
    <property type="evidence" value="ECO:0007669"/>
    <property type="project" value="UniProtKB-SubCell"/>
</dbReference>
<evidence type="ECO:0000256" key="4">
    <source>
        <dbReference type="ARBA" id="ARBA00022989"/>
    </source>
</evidence>
<evidence type="ECO:0000256" key="5">
    <source>
        <dbReference type="ARBA" id="ARBA00023136"/>
    </source>
</evidence>
<keyword evidence="3 6" id="KW-0812">Transmembrane</keyword>
<comment type="similarity">
    <text evidence="2">Belongs to the TrbI/VirB10 family.</text>
</comment>
<dbReference type="Pfam" id="PF03743">
    <property type="entry name" value="TrbI"/>
    <property type="match status" value="1"/>
</dbReference>
<name>A0A1H8PGD1_9BRAD</name>
<dbReference type="AlphaFoldDB" id="A0A1H8PGD1"/>
<organism evidence="7 8">
    <name type="scientific">Rhodopseudomonas pseudopalustris</name>
    <dbReference type="NCBI Taxonomy" id="1513892"/>
    <lineage>
        <taxon>Bacteria</taxon>
        <taxon>Pseudomonadati</taxon>
        <taxon>Pseudomonadota</taxon>
        <taxon>Alphaproteobacteria</taxon>
        <taxon>Hyphomicrobiales</taxon>
        <taxon>Nitrobacteraceae</taxon>
        <taxon>Rhodopseudomonas</taxon>
    </lineage>
</organism>
<comment type="subcellular location">
    <subcellularLocation>
        <location evidence="1">Membrane</location>
        <topology evidence="1">Single-pass membrane protein</topology>
    </subcellularLocation>
</comment>
<dbReference type="OrthoDB" id="9807354at2"/>
<evidence type="ECO:0000256" key="1">
    <source>
        <dbReference type="ARBA" id="ARBA00004167"/>
    </source>
</evidence>
<keyword evidence="4 6" id="KW-1133">Transmembrane helix</keyword>
<evidence type="ECO:0000313" key="8">
    <source>
        <dbReference type="Proteomes" id="UP000199615"/>
    </source>
</evidence>
<gene>
    <name evidence="7" type="ORF">SAMN05444123_102549</name>
</gene>
<dbReference type="Gene3D" id="2.40.128.260">
    <property type="entry name" value="Type IV secretion system, VirB10/TraB/TrbI"/>
    <property type="match status" value="1"/>
</dbReference>
<proteinExistence type="inferred from homology"/>
<reference evidence="8" key="1">
    <citation type="submission" date="2016-10" db="EMBL/GenBank/DDBJ databases">
        <authorList>
            <person name="Varghese N."/>
            <person name="Submissions S."/>
        </authorList>
    </citation>
    <scope>NUCLEOTIDE SEQUENCE [LARGE SCALE GENOMIC DNA]</scope>
    <source>
        <strain evidence="8">DSM 123</strain>
    </source>
</reference>
<evidence type="ECO:0000313" key="7">
    <source>
        <dbReference type="EMBL" id="SEO40980.1"/>
    </source>
</evidence>
<protein>
    <submittedName>
        <fullName evidence="7">Type IV secretion system protein VirB10</fullName>
    </submittedName>
</protein>
<sequence>MTGAADDRRAEAEPEVSMRLGAERPRVTRLSRRVLAGGAAVGAFAILGAVLWALQNNRSRTTPSSELYTTEHRQVADGVNGLPRDYAGVPRQAPPLGPALPGDLGRPILNANKAASTNVVGGDRDQLRHNQEVEAARLSRLFAPTNSRELQLPAVHPVAREVSQEIPAQPVQSSTNDAFAQNGQDRKLAFVNGAVDRRTNSPDRVAPPASSYVVQAGNVIPASLIAGIRSDLPGQITAQVTENIYDSPTGRWLLIPQGARLIGIYDSQVAFGQSRVLLVWTRLIMPNGRSIVLERQPGADTAGYAGLEDGVDNHWGSLFKAALLSTLLGVGAELGSSADSSGNNADIVRALRRGSSDSINQTGQQVVRRNLNIQPTLTIRPGFPVRVIVNWDLVLEPYKT</sequence>